<evidence type="ECO:0000313" key="6">
    <source>
        <dbReference type="Proteomes" id="UP000295706"/>
    </source>
</evidence>
<keyword evidence="6" id="KW-1185">Reference proteome</keyword>
<evidence type="ECO:0000256" key="2">
    <source>
        <dbReference type="ARBA" id="ARBA00022801"/>
    </source>
</evidence>
<organism evidence="5 6">
    <name type="scientific">Arundinibacter roseus</name>
    <dbReference type="NCBI Taxonomy" id="2070510"/>
    <lineage>
        <taxon>Bacteria</taxon>
        <taxon>Pseudomonadati</taxon>
        <taxon>Bacteroidota</taxon>
        <taxon>Cytophagia</taxon>
        <taxon>Cytophagales</taxon>
        <taxon>Spirosomataceae</taxon>
        <taxon>Arundinibacter</taxon>
    </lineage>
</organism>
<name>A0A4V2XAG5_9BACT</name>
<dbReference type="RefSeq" id="WP_132115452.1">
    <property type="nucleotide sequence ID" value="NZ_SMJU01000003.1"/>
</dbReference>
<dbReference type="PANTHER" id="PTHR42693:SF53">
    <property type="entry name" value="ENDO-4-O-SULFATASE"/>
    <property type="match status" value="1"/>
</dbReference>
<dbReference type="PANTHER" id="PTHR42693">
    <property type="entry name" value="ARYLSULFATASE FAMILY MEMBER"/>
    <property type="match status" value="1"/>
</dbReference>
<proteinExistence type="inferred from homology"/>
<feature type="signal peptide" evidence="3">
    <location>
        <begin position="1"/>
        <end position="20"/>
    </location>
</feature>
<dbReference type="Gene3D" id="3.40.720.10">
    <property type="entry name" value="Alkaline Phosphatase, subunit A"/>
    <property type="match status" value="1"/>
</dbReference>
<dbReference type="Pfam" id="PF00884">
    <property type="entry name" value="Sulfatase"/>
    <property type="match status" value="1"/>
</dbReference>
<comment type="caution">
    <text evidence="5">The sequence shown here is derived from an EMBL/GenBank/DDBJ whole genome shotgun (WGS) entry which is preliminary data.</text>
</comment>
<dbReference type="OrthoDB" id="9789742at2"/>
<dbReference type="InterPro" id="IPR000917">
    <property type="entry name" value="Sulfatase_N"/>
</dbReference>
<gene>
    <name evidence="5" type="ORF">EZE20_05780</name>
</gene>
<feature type="chain" id="PRO_5020584789" evidence="3">
    <location>
        <begin position="21"/>
        <end position="640"/>
    </location>
</feature>
<dbReference type="SUPFAM" id="SSF53649">
    <property type="entry name" value="Alkaline phosphatase-like"/>
    <property type="match status" value="1"/>
</dbReference>
<dbReference type="AlphaFoldDB" id="A0A4V2XAG5"/>
<dbReference type="GO" id="GO:0004065">
    <property type="term" value="F:arylsulfatase activity"/>
    <property type="evidence" value="ECO:0007669"/>
    <property type="project" value="TreeGrafter"/>
</dbReference>
<protein>
    <submittedName>
        <fullName evidence="5">Sulfatase</fullName>
    </submittedName>
</protein>
<feature type="domain" description="Sulfatase N-terminal" evidence="4">
    <location>
        <begin position="24"/>
        <end position="310"/>
    </location>
</feature>
<dbReference type="InterPro" id="IPR017850">
    <property type="entry name" value="Alkaline_phosphatase_core_sf"/>
</dbReference>
<comment type="similarity">
    <text evidence="1">Belongs to the sulfatase family.</text>
</comment>
<dbReference type="EMBL" id="SMJU01000003">
    <property type="protein sequence ID" value="TDB67455.1"/>
    <property type="molecule type" value="Genomic_DNA"/>
</dbReference>
<dbReference type="CDD" id="cd16027">
    <property type="entry name" value="SGSH"/>
    <property type="match status" value="1"/>
</dbReference>
<dbReference type="InterPro" id="IPR050738">
    <property type="entry name" value="Sulfatase"/>
</dbReference>
<evidence type="ECO:0000259" key="4">
    <source>
        <dbReference type="Pfam" id="PF00884"/>
    </source>
</evidence>
<reference evidence="5 6" key="1">
    <citation type="submission" date="2019-02" db="EMBL/GenBank/DDBJ databases">
        <title>Arundinibacter roseus gen. nov., sp. nov., a new member of the family Cytophagaceae.</title>
        <authorList>
            <person name="Szuroczki S."/>
            <person name="Khayer B."/>
            <person name="Sproer C."/>
            <person name="Toumi M."/>
            <person name="Szabo A."/>
            <person name="Felfoldi T."/>
            <person name="Schumann P."/>
            <person name="Toth E."/>
        </authorList>
    </citation>
    <scope>NUCLEOTIDE SEQUENCE [LARGE SCALE GENOMIC DNA]</scope>
    <source>
        <strain evidence="5 6">DMA-k-7a</strain>
    </source>
</reference>
<sequence length="640" mass="72908">MKKHCLVYLLLMTLCVSGYAQPKPNILWITIEDTSPQFVGCYGNADARTPVIDQMAREGIRFTNAFSTGTVCSPSRSTLVTGVRTFEAGTGNHRSNYPLPSRIHGFPYYMQQQGYYTCNNSKTDYNVANPAEFTKNAWNESSGKAGWWDRKPGQPFFAVFNYNDSHQSRTMTDPYEKYVETVLNELPLQDRIAENAFAMPPFYRDSPEMRKQFARVYNSIKLTDNKIGQLLRRLEKDKLRDSTIIFFFADHGEGIPRGKTNGINLGYRVPFVIWFPPMYKHLSPWGEGGQVSNELIDFEDLAPTLIRLTGGSLPDHLKGRVLLGPHRSPLVNHLVLSSDRSDNGIDMSRTVTDGRYLYTRNYMPYMPEARYIRYMEIGDIKQHMRQDLSNNQLNSLQAGLFAPRQAEVLYDLENDLWETRNLIDDPAFARLATRMRNQLDQSLIKRNDVLFLPEYEIARLSKSTTPYEFRLNSKKYPIKEIYAAASLSGHRSAAVLKKQVQLLKNANPVVRYWAAVGLRSQTKDHLHTYKQELIRARNESYQPAEIILAALLYESFQDNIAVETLKHYCVSDNMELALMAVNELLYVRDKGPFVETIKSRHQVLAATPGGALATSYKVKAACMDFLGSLGLVPNTPAFSE</sequence>
<keyword evidence="3" id="KW-0732">Signal</keyword>
<evidence type="ECO:0000256" key="1">
    <source>
        <dbReference type="ARBA" id="ARBA00008779"/>
    </source>
</evidence>
<evidence type="ECO:0000256" key="3">
    <source>
        <dbReference type="SAM" id="SignalP"/>
    </source>
</evidence>
<evidence type="ECO:0000313" key="5">
    <source>
        <dbReference type="EMBL" id="TDB67455.1"/>
    </source>
</evidence>
<keyword evidence="2" id="KW-0378">Hydrolase</keyword>
<accession>A0A4V2XAG5</accession>
<dbReference type="Proteomes" id="UP000295706">
    <property type="component" value="Unassembled WGS sequence"/>
</dbReference>